<reference evidence="2" key="1">
    <citation type="journal article" date="2021" name="Nat. Commun.">
        <title>Genetic determinants of endophytism in the Arabidopsis root mycobiome.</title>
        <authorList>
            <person name="Mesny F."/>
            <person name="Miyauchi S."/>
            <person name="Thiergart T."/>
            <person name="Pickel B."/>
            <person name="Atanasova L."/>
            <person name="Karlsson M."/>
            <person name="Huettel B."/>
            <person name="Barry K.W."/>
            <person name="Haridas S."/>
            <person name="Chen C."/>
            <person name="Bauer D."/>
            <person name="Andreopoulos W."/>
            <person name="Pangilinan J."/>
            <person name="LaButti K."/>
            <person name="Riley R."/>
            <person name="Lipzen A."/>
            <person name="Clum A."/>
            <person name="Drula E."/>
            <person name="Henrissat B."/>
            <person name="Kohler A."/>
            <person name="Grigoriev I.V."/>
            <person name="Martin F.M."/>
            <person name="Hacquard S."/>
        </authorList>
    </citation>
    <scope>NUCLEOTIDE SEQUENCE</scope>
    <source>
        <strain evidence="2">MPI-CAGE-AT-0021</strain>
    </source>
</reference>
<protein>
    <recommendedName>
        <fullName evidence="4">Zn(2)-C6 fungal-type domain-containing protein</fullName>
    </recommendedName>
</protein>
<evidence type="ECO:0000313" key="3">
    <source>
        <dbReference type="Proteomes" id="UP000717696"/>
    </source>
</evidence>
<accession>A0A9P9J0W8</accession>
<feature type="compositionally biased region" description="Basic and acidic residues" evidence="1">
    <location>
        <begin position="133"/>
        <end position="149"/>
    </location>
</feature>
<dbReference type="Proteomes" id="UP000717696">
    <property type="component" value="Unassembled WGS sequence"/>
</dbReference>
<evidence type="ECO:0000313" key="2">
    <source>
        <dbReference type="EMBL" id="KAH7141257.1"/>
    </source>
</evidence>
<evidence type="ECO:0000256" key="1">
    <source>
        <dbReference type="SAM" id="MobiDB-lite"/>
    </source>
</evidence>
<feature type="compositionally biased region" description="Basic residues" evidence="1">
    <location>
        <begin position="96"/>
        <end position="106"/>
    </location>
</feature>
<sequence>MQLLSLSRPCIDPIQTVEARRAKLDSLDTSPQPRFGVRTDNEAWFSGSLNLLTDGNDLATLSDAESDFHVGGQAYEPDSEPVPSPKCNKKPEAKAKKPVAKTKKPKVAIPPPVPALVKTGSSSRVEYYSDTDGPDKRPAKARRLTEQGSRKRAAQDISTGVQDSRMDIDNFKVDKVPKLIACLRCRMHKKKCGLNADDPYGECLTCMSVGKDSPRLLRRVVCVRYKIADTILYRRSGLKLTTRWPDVCMKDVGDRFPQEGSRTIYLSLGLCKEPIQLEVVRFQPVAGDVTARHWTDYSSGREVRHKKELACYCLADIHATATKVEEYFITNALHGMVQHVAENNGVKEAGSPFAVTERTCGMAVTRFLNLCEKPSTQRTTDDEMELRLLGNTLILWFAIQHSTGSSHIEGEETLGMERETTDPSYPMQGKISTPRMIIAQFDNLNYLRILQKYRSRVLSQLFTCMAQPRSKWWFTIYMIFFIVLREASWNSQDRRRHARANFGTRLRYSIPDFVENLQRGCNNLLAHWHYFRGVLPQGSKPTPASLKAWAKLTDEQSNLIQLTRDHPEVRRHLDFWKQYGQENGTTDDEISTARYEAGQQPILGNYDGAQTKFNWDEPHYWTSQLLDPTWSPHPTYQREPEI</sequence>
<dbReference type="InterPro" id="IPR052973">
    <property type="entry name" value="Fungal_sec-metab_reg_TF"/>
</dbReference>
<dbReference type="PANTHER" id="PTHR35392:SF3">
    <property type="entry name" value="ZN(2)-C6 FUNGAL-TYPE DOMAIN-CONTAINING PROTEIN"/>
    <property type="match status" value="1"/>
</dbReference>
<comment type="caution">
    <text evidence="2">The sequence shown here is derived from an EMBL/GenBank/DDBJ whole genome shotgun (WGS) entry which is preliminary data.</text>
</comment>
<feature type="region of interest" description="Disordered" evidence="1">
    <location>
        <begin position="69"/>
        <end position="160"/>
    </location>
</feature>
<dbReference type="EMBL" id="JAGMUU010000012">
    <property type="protein sequence ID" value="KAH7141257.1"/>
    <property type="molecule type" value="Genomic_DNA"/>
</dbReference>
<organism evidence="2 3">
    <name type="scientific">Dactylonectria estremocensis</name>
    <dbReference type="NCBI Taxonomy" id="1079267"/>
    <lineage>
        <taxon>Eukaryota</taxon>
        <taxon>Fungi</taxon>
        <taxon>Dikarya</taxon>
        <taxon>Ascomycota</taxon>
        <taxon>Pezizomycotina</taxon>
        <taxon>Sordariomycetes</taxon>
        <taxon>Hypocreomycetidae</taxon>
        <taxon>Hypocreales</taxon>
        <taxon>Nectriaceae</taxon>
        <taxon>Dactylonectria</taxon>
    </lineage>
</organism>
<dbReference type="OrthoDB" id="5362630at2759"/>
<dbReference type="PANTHER" id="PTHR35392">
    <property type="entry name" value="ZN(II)2CYS6 TRANSCRIPTION FACTOR (EUROFUNG)-RELATED-RELATED"/>
    <property type="match status" value="1"/>
</dbReference>
<gene>
    <name evidence="2" type="ORF">B0J13DRAFT_55377</name>
</gene>
<evidence type="ECO:0008006" key="4">
    <source>
        <dbReference type="Google" id="ProtNLM"/>
    </source>
</evidence>
<dbReference type="AlphaFoldDB" id="A0A9P9J0W8"/>
<keyword evidence="3" id="KW-1185">Reference proteome</keyword>
<proteinExistence type="predicted"/>
<name>A0A9P9J0W8_9HYPO</name>